<comment type="similarity">
    <text evidence="2">Belongs to the NAD(P)-dependent epimerase/dehydratase family. Dihydroflavonol-4-reductase subfamily.</text>
</comment>
<keyword evidence="1" id="KW-0560">Oxidoreductase</keyword>
<dbReference type="CDD" id="cd05227">
    <property type="entry name" value="AR_SDR_e"/>
    <property type="match status" value="1"/>
</dbReference>
<dbReference type="OrthoDB" id="2735536at2759"/>
<sequence length="349" mass="37699">MTKVLLTGGSGFIAAHILDQLLSKGHTVVTTVRSEDKAARIRAAYPEQSASGALTVAIVSDIAQPNAFDEVVAAHSDVEVVLHTASPFHFKFKDPQKELISPAVNGTTGILSAITRFAPSVRRVVITSSFAAIIDEAKVTDPSHTFTEVSWNPVTLADIHNSPATAYRASKTLAEKAAWDFVNSGEGKGKFDLVTINPPMVFGPLAKAQYVSSPEAVNTSNERIVDLVKGRWKTNGTPATGAAIIWVDVRDVARAHVKAGLELGEEVSGKRLFVVSGEFSNAEIARVVKKRFPEFEGVVPDEEGLKTGEIPPEDKRFRWDNSATRRLLGFEWIGLEESIVDAVESIKAL</sequence>
<organism evidence="5">
    <name type="scientific">Chaetomium thermophilum (strain DSM 1495 / CBS 144.50 / IMI 039719)</name>
    <name type="common">Thermochaetoides thermophila</name>
    <dbReference type="NCBI Taxonomy" id="759272"/>
    <lineage>
        <taxon>Eukaryota</taxon>
        <taxon>Fungi</taxon>
        <taxon>Dikarya</taxon>
        <taxon>Ascomycota</taxon>
        <taxon>Pezizomycotina</taxon>
        <taxon>Sordariomycetes</taxon>
        <taxon>Sordariomycetidae</taxon>
        <taxon>Sordariales</taxon>
        <taxon>Chaetomiaceae</taxon>
        <taxon>Thermochaetoides</taxon>
    </lineage>
</organism>
<protein>
    <submittedName>
        <fullName evidence="4">Cinnamyl-alcohol dehydrogenase-like protein</fullName>
    </submittedName>
</protein>
<evidence type="ECO:0000313" key="4">
    <source>
        <dbReference type="EMBL" id="EGS23464.1"/>
    </source>
</evidence>
<gene>
    <name evidence="4" type="ORF">CTHT_0001570</name>
</gene>
<feature type="domain" description="NAD-dependent epimerase/dehydratase" evidence="3">
    <location>
        <begin position="4"/>
        <end position="261"/>
    </location>
</feature>
<dbReference type="Proteomes" id="UP000008066">
    <property type="component" value="Unassembled WGS sequence"/>
</dbReference>
<dbReference type="EMBL" id="GL988032">
    <property type="protein sequence ID" value="EGS23464.1"/>
    <property type="molecule type" value="Genomic_DNA"/>
</dbReference>
<proteinExistence type="inferred from homology"/>
<dbReference type="SUPFAM" id="SSF51735">
    <property type="entry name" value="NAD(P)-binding Rossmann-fold domains"/>
    <property type="match status" value="1"/>
</dbReference>
<reference evidence="4 5" key="1">
    <citation type="journal article" date="2011" name="Cell">
        <title>Insight into structure and assembly of the nuclear pore complex by utilizing the genome of a eukaryotic thermophile.</title>
        <authorList>
            <person name="Amlacher S."/>
            <person name="Sarges P."/>
            <person name="Flemming D."/>
            <person name="van Noort V."/>
            <person name="Kunze R."/>
            <person name="Devos D.P."/>
            <person name="Arumugam M."/>
            <person name="Bork P."/>
            <person name="Hurt E."/>
        </authorList>
    </citation>
    <scope>NUCLEOTIDE SEQUENCE [LARGE SCALE GENOMIC DNA]</scope>
    <source>
        <strain evidence="5">DSM 1495 / CBS 144.50 / IMI 039719</strain>
    </source>
</reference>
<dbReference type="GeneID" id="18254195"/>
<dbReference type="STRING" id="759272.G0RZ36"/>
<dbReference type="eggNOG" id="KOG1502">
    <property type="taxonomic scope" value="Eukaryota"/>
</dbReference>
<dbReference type="Pfam" id="PF01370">
    <property type="entry name" value="Epimerase"/>
    <property type="match status" value="1"/>
</dbReference>
<keyword evidence="5" id="KW-1185">Reference proteome</keyword>
<dbReference type="PANTHER" id="PTHR10366:SF564">
    <property type="entry name" value="STEROL-4-ALPHA-CARBOXYLATE 3-DEHYDROGENASE, DECARBOXYLATING"/>
    <property type="match status" value="1"/>
</dbReference>
<dbReference type="InterPro" id="IPR001509">
    <property type="entry name" value="Epimerase_deHydtase"/>
</dbReference>
<dbReference type="HOGENOM" id="CLU_007383_9_2_1"/>
<evidence type="ECO:0000259" key="3">
    <source>
        <dbReference type="Pfam" id="PF01370"/>
    </source>
</evidence>
<dbReference type="KEGG" id="cthr:CTHT_0001570"/>
<dbReference type="FunFam" id="3.40.50.720:FF:000191">
    <property type="entry name" value="Methylglyoxal reductase (NADPH-dependent)"/>
    <property type="match status" value="1"/>
</dbReference>
<dbReference type="AlphaFoldDB" id="G0RZ36"/>
<evidence type="ECO:0000256" key="1">
    <source>
        <dbReference type="ARBA" id="ARBA00023002"/>
    </source>
</evidence>
<dbReference type="Gene3D" id="3.40.50.720">
    <property type="entry name" value="NAD(P)-binding Rossmann-like Domain"/>
    <property type="match status" value="1"/>
</dbReference>
<evidence type="ECO:0000313" key="5">
    <source>
        <dbReference type="Proteomes" id="UP000008066"/>
    </source>
</evidence>
<dbReference type="GO" id="GO:0016616">
    <property type="term" value="F:oxidoreductase activity, acting on the CH-OH group of donors, NAD or NADP as acceptor"/>
    <property type="evidence" value="ECO:0007669"/>
    <property type="project" value="TreeGrafter"/>
</dbReference>
<dbReference type="InterPro" id="IPR050425">
    <property type="entry name" value="NAD(P)_dehydrat-like"/>
</dbReference>
<name>G0RZ36_CHATD</name>
<evidence type="ECO:0000256" key="2">
    <source>
        <dbReference type="ARBA" id="ARBA00023445"/>
    </source>
</evidence>
<dbReference type="PANTHER" id="PTHR10366">
    <property type="entry name" value="NAD DEPENDENT EPIMERASE/DEHYDRATASE"/>
    <property type="match status" value="1"/>
</dbReference>
<dbReference type="InterPro" id="IPR036291">
    <property type="entry name" value="NAD(P)-bd_dom_sf"/>
</dbReference>
<accession>G0RZ36</accession>
<dbReference type="RefSeq" id="XP_006690706.1">
    <property type="nucleotide sequence ID" value="XM_006690643.1"/>
</dbReference>
<dbReference type="OMA" id="QGQMKEK"/>